<dbReference type="PANTHER" id="PTHR36245">
    <property type="entry name" value="GLYCINE-RICH PROTEIN DOT1-LIKE"/>
    <property type="match status" value="1"/>
</dbReference>
<dbReference type="EMBL" id="CAWUPB010000850">
    <property type="protein sequence ID" value="CAK7325223.1"/>
    <property type="molecule type" value="Genomic_DNA"/>
</dbReference>
<feature type="region of interest" description="Disordered" evidence="1">
    <location>
        <begin position="36"/>
        <end position="91"/>
    </location>
</feature>
<feature type="compositionally biased region" description="Gly residues" evidence="1">
    <location>
        <begin position="74"/>
        <end position="85"/>
    </location>
</feature>
<evidence type="ECO:0000256" key="2">
    <source>
        <dbReference type="SAM" id="SignalP"/>
    </source>
</evidence>
<name>A0AAV1QVV8_9ROSI</name>
<keyword evidence="4" id="KW-1185">Reference proteome</keyword>
<organism evidence="3 4">
    <name type="scientific">Dovyalis caffra</name>
    <dbReference type="NCBI Taxonomy" id="77055"/>
    <lineage>
        <taxon>Eukaryota</taxon>
        <taxon>Viridiplantae</taxon>
        <taxon>Streptophyta</taxon>
        <taxon>Embryophyta</taxon>
        <taxon>Tracheophyta</taxon>
        <taxon>Spermatophyta</taxon>
        <taxon>Magnoliopsida</taxon>
        <taxon>eudicotyledons</taxon>
        <taxon>Gunneridae</taxon>
        <taxon>Pentapetalae</taxon>
        <taxon>rosids</taxon>
        <taxon>fabids</taxon>
        <taxon>Malpighiales</taxon>
        <taxon>Salicaceae</taxon>
        <taxon>Flacourtieae</taxon>
        <taxon>Dovyalis</taxon>
    </lineage>
</organism>
<evidence type="ECO:0000313" key="3">
    <source>
        <dbReference type="EMBL" id="CAK7325223.1"/>
    </source>
</evidence>
<gene>
    <name evidence="3" type="ORF">DCAF_LOCUS2895</name>
</gene>
<evidence type="ECO:0000313" key="4">
    <source>
        <dbReference type="Proteomes" id="UP001314170"/>
    </source>
</evidence>
<protein>
    <submittedName>
        <fullName evidence="3">Uncharacterized protein</fullName>
    </submittedName>
</protein>
<reference evidence="3 4" key="1">
    <citation type="submission" date="2024-01" db="EMBL/GenBank/DDBJ databases">
        <authorList>
            <person name="Waweru B."/>
        </authorList>
    </citation>
    <scope>NUCLEOTIDE SEQUENCE [LARGE SCALE GENOMIC DNA]</scope>
</reference>
<comment type="caution">
    <text evidence="3">The sequence shown here is derived from an EMBL/GenBank/DDBJ whole genome shotgun (WGS) entry which is preliminary data.</text>
</comment>
<feature type="chain" id="PRO_5043909255" evidence="2">
    <location>
        <begin position="19"/>
        <end position="144"/>
    </location>
</feature>
<keyword evidence="2" id="KW-0732">Signal</keyword>
<proteinExistence type="predicted"/>
<feature type="signal peptide" evidence="2">
    <location>
        <begin position="1"/>
        <end position="18"/>
    </location>
</feature>
<dbReference type="Proteomes" id="UP001314170">
    <property type="component" value="Unassembled WGS sequence"/>
</dbReference>
<evidence type="ECO:0000256" key="1">
    <source>
        <dbReference type="SAM" id="MobiDB-lite"/>
    </source>
</evidence>
<dbReference type="AlphaFoldDB" id="A0AAV1QVV8"/>
<dbReference type="PANTHER" id="PTHR36245:SF7">
    <property type="entry name" value="GLYCINE-RICH PROTEIN"/>
    <property type="match status" value="1"/>
</dbReference>
<sequence>MRIGILLLPLLRIFPSASLNSFKESDFELKKEETSCVESNSGNTGTHGHGIGSIDDDSNERSGIVHSSKFGHGSVSGGGRGGGATGAADNSGDVQGGGAVVPVIVAGAAINHRPNNHHNAGSRHVNCMALPTLITATMAALIVH</sequence>
<accession>A0AAV1QVV8</accession>